<evidence type="ECO:0000313" key="2">
    <source>
        <dbReference type="EMBL" id="SEO12855.1"/>
    </source>
</evidence>
<gene>
    <name evidence="2" type="ORF">SAMN05192574_105408</name>
</gene>
<name>A0A1H8M699_9SPHI</name>
<dbReference type="Proteomes" id="UP000198942">
    <property type="component" value="Unassembled WGS sequence"/>
</dbReference>
<proteinExistence type="predicted"/>
<dbReference type="Gene3D" id="3.40.50.720">
    <property type="entry name" value="NAD(P)-binding Rossmann-like Domain"/>
    <property type="match status" value="1"/>
</dbReference>
<reference evidence="3" key="1">
    <citation type="submission" date="2016-10" db="EMBL/GenBank/DDBJ databases">
        <authorList>
            <person name="Varghese N."/>
            <person name="Submissions S."/>
        </authorList>
    </citation>
    <scope>NUCLEOTIDE SEQUENCE [LARGE SCALE GENOMIC DNA]</scope>
    <source>
        <strain evidence="3">Gh-48</strain>
    </source>
</reference>
<dbReference type="RefSeq" id="WP_091212298.1">
    <property type="nucleotide sequence ID" value="NZ_FOCL01000005.1"/>
</dbReference>
<dbReference type="AlphaFoldDB" id="A0A1H8M699"/>
<evidence type="ECO:0000259" key="1">
    <source>
        <dbReference type="Pfam" id="PF13460"/>
    </source>
</evidence>
<sequence length="224" mass="24856">MKNQQNFPIHKLVIIGANGGIGLQCVEQALQAGHLVTAILRNPAKLTIEHPNLKKVSGDVMHPGAFEDHFENQDAIISAIGVAGGFGADKPTTLYSEGNANVLKVMNQKGIKRLFLISASAIEISPVLPFYVRLIEKYIVQKLLKHMYADLHRMEALIKQSNNIDWTIIRPPQLTNQTVSGKYRIAIDTFLKNCLKISRADVAHFIINNISNQATYNTIVEIGY</sequence>
<dbReference type="STRING" id="551995.SAMN05192574_105408"/>
<evidence type="ECO:0000313" key="3">
    <source>
        <dbReference type="Proteomes" id="UP000198942"/>
    </source>
</evidence>
<protein>
    <submittedName>
        <fullName evidence="2">Putative NADH-flavin reductase</fullName>
    </submittedName>
</protein>
<dbReference type="SUPFAM" id="SSF51735">
    <property type="entry name" value="NAD(P)-binding Rossmann-fold domains"/>
    <property type="match status" value="1"/>
</dbReference>
<dbReference type="InterPro" id="IPR036291">
    <property type="entry name" value="NAD(P)-bd_dom_sf"/>
</dbReference>
<dbReference type="Pfam" id="PF13460">
    <property type="entry name" value="NAD_binding_10"/>
    <property type="match status" value="1"/>
</dbReference>
<dbReference type="OrthoDB" id="9790734at2"/>
<dbReference type="GO" id="GO:0004074">
    <property type="term" value="F:biliverdin reductase [NAD(P)H] activity"/>
    <property type="evidence" value="ECO:0007669"/>
    <property type="project" value="TreeGrafter"/>
</dbReference>
<dbReference type="GO" id="GO:0042602">
    <property type="term" value="F:riboflavin reductase (NADPH) activity"/>
    <property type="evidence" value="ECO:0007669"/>
    <property type="project" value="TreeGrafter"/>
</dbReference>
<keyword evidence="3" id="KW-1185">Reference proteome</keyword>
<accession>A0A1H8M699</accession>
<organism evidence="2 3">
    <name type="scientific">Mucilaginibacter gossypiicola</name>
    <dbReference type="NCBI Taxonomy" id="551995"/>
    <lineage>
        <taxon>Bacteria</taxon>
        <taxon>Pseudomonadati</taxon>
        <taxon>Bacteroidota</taxon>
        <taxon>Sphingobacteriia</taxon>
        <taxon>Sphingobacteriales</taxon>
        <taxon>Sphingobacteriaceae</taxon>
        <taxon>Mucilaginibacter</taxon>
    </lineage>
</organism>
<dbReference type="InterPro" id="IPR051606">
    <property type="entry name" value="Polyketide_Oxido-like"/>
</dbReference>
<dbReference type="PANTHER" id="PTHR43355:SF2">
    <property type="entry name" value="FLAVIN REDUCTASE (NADPH)"/>
    <property type="match status" value="1"/>
</dbReference>
<dbReference type="EMBL" id="FOCL01000005">
    <property type="protein sequence ID" value="SEO12855.1"/>
    <property type="molecule type" value="Genomic_DNA"/>
</dbReference>
<feature type="domain" description="NAD(P)-binding" evidence="1">
    <location>
        <begin position="16"/>
        <end position="212"/>
    </location>
</feature>
<dbReference type="PANTHER" id="PTHR43355">
    <property type="entry name" value="FLAVIN REDUCTASE (NADPH)"/>
    <property type="match status" value="1"/>
</dbReference>
<dbReference type="CDD" id="cd05244">
    <property type="entry name" value="BVR-B_like_SDR_a"/>
    <property type="match status" value="1"/>
</dbReference>
<dbReference type="InterPro" id="IPR016040">
    <property type="entry name" value="NAD(P)-bd_dom"/>
</dbReference>